<evidence type="ECO:0000313" key="3">
    <source>
        <dbReference type="EMBL" id="KAF2244424.1"/>
    </source>
</evidence>
<dbReference type="OrthoDB" id="2139939at2759"/>
<dbReference type="EMBL" id="ML987203">
    <property type="protein sequence ID" value="KAF2244424.1"/>
    <property type="molecule type" value="Genomic_DNA"/>
</dbReference>
<reference evidence="3" key="1">
    <citation type="journal article" date="2020" name="Stud. Mycol.">
        <title>101 Dothideomycetes genomes: a test case for predicting lifestyles and emergence of pathogens.</title>
        <authorList>
            <person name="Haridas S."/>
            <person name="Albert R."/>
            <person name="Binder M."/>
            <person name="Bloem J."/>
            <person name="Labutti K."/>
            <person name="Salamov A."/>
            <person name="Andreopoulos B."/>
            <person name="Baker S."/>
            <person name="Barry K."/>
            <person name="Bills G."/>
            <person name="Bluhm B."/>
            <person name="Cannon C."/>
            <person name="Castanera R."/>
            <person name="Culley D."/>
            <person name="Daum C."/>
            <person name="Ezra D."/>
            <person name="Gonzalez J."/>
            <person name="Henrissat B."/>
            <person name="Kuo A."/>
            <person name="Liang C."/>
            <person name="Lipzen A."/>
            <person name="Lutzoni F."/>
            <person name="Magnuson J."/>
            <person name="Mondo S."/>
            <person name="Nolan M."/>
            <person name="Ohm R."/>
            <person name="Pangilinan J."/>
            <person name="Park H.-J."/>
            <person name="Ramirez L."/>
            <person name="Alfaro M."/>
            <person name="Sun H."/>
            <person name="Tritt A."/>
            <person name="Yoshinaga Y."/>
            <person name="Zwiers L.-H."/>
            <person name="Turgeon B."/>
            <person name="Goodwin S."/>
            <person name="Spatafora J."/>
            <person name="Crous P."/>
            <person name="Grigoriev I."/>
        </authorList>
    </citation>
    <scope>NUCLEOTIDE SEQUENCE</scope>
    <source>
        <strain evidence="3">CBS 122368</strain>
    </source>
</reference>
<protein>
    <submittedName>
        <fullName evidence="3">Uncharacterized protein</fullName>
    </submittedName>
</protein>
<dbReference type="InterPro" id="IPR044688">
    <property type="entry name" value="SCI-1-like"/>
</dbReference>
<gene>
    <name evidence="3" type="ORF">BU26DRAFT_543062</name>
</gene>
<dbReference type="RefSeq" id="XP_033679428.1">
    <property type="nucleotide sequence ID" value="XM_033831678.1"/>
</dbReference>
<feature type="compositionally biased region" description="Basic residues" evidence="2">
    <location>
        <begin position="1"/>
        <end position="11"/>
    </location>
</feature>
<evidence type="ECO:0000256" key="1">
    <source>
        <dbReference type="SAM" id="Coils"/>
    </source>
</evidence>
<dbReference type="PANTHER" id="PTHR34117">
    <property type="entry name" value="STYLE CELL-CYCLE INHIBITOR 1"/>
    <property type="match status" value="1"/>
</dbReference>
<evidence type="ECO:0000256" key="2">
    <source>
        <dbReference type="SAM" id="MobiDB-lite"/>
    </source>
</evidence>
<dbReference type="GeneID" id="54585008"/>
<sequence length="355" mass="42053">MCLRTIHHALRAQRTMPPTRDNHRHRSRSQSRSPYREPRHHKPHRSRHPRSRSRSPPRDDGGHHKRRRSRSPPRPVVLPYNSKQLSKRQFQEYKPLFQSYLDIQKQITLDDLDEREAKGRWKSFVGRWNRGDLARSWYEPSMLKTAQETVQSFRRSSPKPRRRGSPEYNSRKDAEPQSDDDDFGPPPPPDVGNRHPGHGPTIPKLDDLALRDEFREEDRARERANYVDDIRYERKVDRKTQKERLEELAPRADPGSRERQLEKKRETTNTLKDFRDAKEGGDVEIGDADLLGDDSIEGYQKRKVEAERQKSEREIRREEILRARAAEREERLADRRAKEAQTMVYLKAIAKERFG</sequence>
<name>A0A6A6I1P9_9PLEO</name>
<feature type="region of interest" description="Disordered" evidence="2">
    <location>
        <begin position="147"/>
        <end position="269"/>
    </location>
</feature>
<organism evidence="3 4">
    <name type="scientific">Trematosphaeria pertusa</name>
    <dbReference type="NCBI Taxonomy" id="390896"/>
    <lineage>
        <taxon>Eukaryota</taxon>
        <taxon>Fungi</taxon>
        <taxon>Dikarya</taxon>
        <taxon>Ascomycota</taxon>
        <taxon>Pezizomycotina</taxon>
        <taxon>Dothideomycetes</taxon>
        <taxon>Pleosporomycetidae</taxon>
        <taxon>Pleosporales</taxon>
        <taxon>Massarineae</taxon>
        <taxon>Trematosphaeriaceae</taxon>
        <taxon>Trematosphaeria</taxon>
    </lineage>
</organism>
<proteinExistence type="predicted"/>
<evidence type="ECO:0000313" key="4">
    <source>
        <dbReference type="Proteomes" id="UP000800094"/>
    </source>
</evidence>
<dbReference type="PANTHER" id="PTHR34117:SF1">
    <property type="entry name" value="STYLE CELL-CYCLE INHIBITOR 1"/>
    <property type="match status" value="1"/>
</dbReference>
<feature type="coiled-coil region" evidence="1">
    <location>
        <begin position="296"/>
        <end position="328"/>
    </location>
</feature>
<feature type="region of interest" description="Disordered" evidence="2">
    <location>
        <begin position="1"/>
        <end position="83"/>
    </location>
</feature>
<keyword evidence="1" id="KW-0175">Coiled coil</keyword>
<feature type="compositionally biased region" description="Basic and acidic residues" evidence="2">
    <location>
        <begin position="204"/>
        <end position="269"/>
    </location>
</feature>
<feature type="compositionally biased region" description="Basic residues" evidence="2">
    <location>
        <begin position="38"/>
        <end position="55"/>
    </location>
</feature>
<dbReference type="AlphaFoldDB" id="A0A6A6I1P9"/>
<dbReference type="Proteomes" id="UP000800094">
    <property type="component" value="Unassembled WGS sequence"/>
</dbReference>
<accession>A0A6A6I1P9</accession>
<keyword evidence="4" id="KW-1185">Reference proteome</keyword>